<dbReference type="InterPro" id="IPR023772">
    <property type="entry name" value="DNA-bd_HTH_TetR-type_CS"/>
</dbReference>
<organism evidence="4 5">
    <name type="scientific">Sodalis praecaptivus</name>
    <dbReference type="NCBI Taxonomy" id="1239307"/>
    <lineage>
        <taxon>Bacteria</taxon>
        <taxon>Pseudomonadati</taxon>
        <taxon>Pseudomonadota</taxon>
        <taxon>Gammaproteobacteria</taxon>
        <taxon>Enterobacterales</taxon>
        <taxon>Bruguierivoracaceae</taxon>
        <taxon>Sodalis</taxon>
    </lineage>
</organism>
<dbReference type="KEGG" id="sod:Sant_2095"/>
<name>W0HYB8_9GAMM</name>
<dbReference type="InterPro" id="IPR009057">
    <property type="entry name" value="Homeodomain-like_sf"/>
</dbReference>
<keyword evidence="5" id="KW-1185">Reference proteome</keyword>
<dbReference type="RefSeq" id="WP_025422275.1">
    <property type="nucleotide sequence ID" value="NZ_CP006569.1"/>
</dbReference>
<dbReference type="SUPFAM" id="SSF46689">
    <property type="entry name" value="Homeodomain-like"/>
    <property type="match status" value="1"/>
</dbReference>
<gene>
    <name evidence="4" type="primary">icaR</name>
    <name evidence="4" type="ORF">Sant_2095</name>
</gene>
<dbReference type="Proteomes" id="UP000019028">
    <property type="component" value="Chromosome"/>
</dbReference>
<evidence type="ECO:0000259" key="3">
    <source>
        <dbReference type="PROSITE" id="PS50977"/>
    </source>
</evidence>
<dbReference type="HOGENOM" id="CLU_069356_15_12_6"/>
<dbReference type="AlphaFoldDB" id="W0HYB8"/>
<sequence>MRKGAGEDFHRQRRAQIIEAAKESFAQSGFHGATMAELSQQSGLSAGQLYRYFDSKDALIDAVVRQVAGQWYRLLAEKLRALTDYAAILFPQSPFWSDWPARERVLLLETFSEASRSATLQSILRQEEQDLIDALVNHDAPPTSLQDESRRRAAIELLLTLINGAVCRTFHEEDIDSAITAAVTRFLSAAVRA</sequence>
<dbReference type="GO" id="GO:0000976">
    <property type="term" value="F:transcription cis-regulatory region binding"/>
    <property type="evidence" value="ECO:0007669"/>
    <property type="project" value="TreeGrafter"/>
</dbReference>
<feature type="DNA-binding region" description="H-T-H motif" evidence="2">
    <location>
        <begin position="34"/>
        <end position="53"/>
    </location>
</feature>
<dbReference type="InterPro" id="IPR001647">
    <property type="entry name" value="HTH_TetR"/>
</dbReference>
<dbReference type="PROSITE" id="PS50977">
    <property type="entry name" value="HTH_TETR_2"/>
    <property type="match status" value="1"/>
</dbReference>
<dbReference type="PROSITE" id="PS01081">
    <property type="entry name" value="HTH_TETR_1"/>
    <property type="match status" value="1"/>
</dbReference>
<evidence type="ECO:0000256" key="2">
    <source>
        <dbReference type="PROSITE-ProRule" id="PRU00335"/>
    </source>
</evidence>
<dbReference type="Pfam" id="PF00440">
    <property type="entry name" value="TetR_N"/>
    <property type="match status" value="1"/>
</dbReference>
<dbReference type="PANTHER" id="PTHR30055:SF226">
    <property type="entry name" value="HTH-TYPE TRANSCRIPTIONAL REGULATOR PKSA"/>
    <property type="match status" value="1"/>
</dbReference>
<dbReference type="PANTHER" id="PTHR30055">
    <property type="entry name" value="HTH-TYPE TRANSCRIPTIONAL REGULATOR RUTR"/>
    <property type="match status" value="1"/>
</dbReference>
<dbReference type="Gene3D" id="1.10.357.10">
    <property type="entry name" value="Tetracycline Repressor, domain 2"/>
    <property type="match status" value="1"/>
</dbReference>
<dbReference type="PRINTS" id="PR00455">
    <property type="entry name" value="HTHTETR"/>
</dbReference>
<feature type="domain" description="HTH tetR-type" evidence="3">
    <location>
        <begin position="11"/>
        <end position="71"/>
    </location>
</feature>
<reference evidence="4 5" key="1">
    <citation type="journal article" date="2014" name="Genome Biol. Evol.">
        <title>Genome degeneration and adaptation in a nascent stage of symbiosis.</title>
        <authorList>
            <person name="Oakeson K.F."/>
            <person name="Gil R."/>
            <person name="Clayton A.L."/>
            <person name="Dunn D.M."/>
            <person name="von Niederhausern A.C."/>
            <person name="Hamil C."/>
            <person name="Aoyagi A."/>
            <person name="Duval B."/>
            <person name="Baca A."/>
            <person name="Silva F.J."/>
            <person name="Vallier A."/>
            <person name="Jackson D.G."/>
            <person name="Latorre A."/>
            <person name="Weiss R.B."/>
            <person name="Heddi A."/>
            <person name="Moya A."/>
            <person name="Dale C."/>
        </authorList>
    </citation>
    <scope>NUCLEOTIDE SEQUENCE [LARGE SCALE GENOMIC DNA]</scope>
    <source>
        <strain evidence="4 5">HS1</strain>
    </source>
</reference>
<protein>
    <submittedName>
        <fullName evidence="4">Putative biofilm operon IcaABCD HTH-type negative transcriptional regulator</fullName>
    </submittedName>
</protein>
<dbReference type="EMBL" id="CP006569">
    <property type="protein sequence ID" value="AHF77143.1"/>
    <property type="molecule type" value="Genomic_DNA"/>
</dbReference>
<dbReference type="PATRIC" id="fig|1239307.3.peg.2317"/>
<evidence type="ECO:0000313" key="4">
    <source>
        <dbReference type="EMBL" id="AHF77143.1"/>
    </source>
</evidence>
<dbReference type="OrthoDB" id="5816932at2"/>
<accession>W0HYB8</accession>
<proteinExistence type="predicted"/>
<dbReference type="GO" id="GO:0003700">
    <property type="term" value="F:DNA-binding transcription factor activity"/>
    <property type="evidence" value="ECO:0007669"/>
    <property type="project" value="TreeGrafter"/>
</dbReference>
<dbReference type="InterPro" id="IPR050109">
    <property type="entry name" value="HTH-type_TetR-like_transc_reg"/>
</dbReference>
<keyword evidence="1 2" id="KW-0238">DNA-binding</keyword>
<evidence type="ECO:0000256" key="1">
    <source>
        <dbReference type="ARBA" id="ARBA00023125"/>
    </source>
</evidence>
<evidence type="ECO:0000313" key="5">
    <source>
        <dbReference type="Proteomes" id="UP000019028"/>
    </source>
</evidence>